<protein>
    <submittedName>
        <fullName evidence="6">G/U mismatch-specific DNA glycosylase</fullName>
        <ecNumber evidence="6">3.2.2.28</ecNumber>
    </submittedName>
</protein>
<feature type="domain" description="Uracil-DNA glycosylase-like" evidence="5">
    <location>
        <begin position="43"/>
        <end position="187"/>
    </location>
</feature>
<dbReference type="Gene3D" id="3.40.470.10">
    <property type="entry name" value="Uracil-DNA glycosylase-like domain"/>
    <property type="match status" value="1"/>
</dbReference>
<keyword evidence="2 6" id="KW-0378">Hydrolase</keyword>
<evidence type="ECO:0000256" key="3">
    <source>
        <dbReference type="ARBA" id="ARBA00023204"/>
    </source>
</evidence>
<proteinExistence type="predicted"/>
<dbReference type="OrthoDB" id="9799921at2"/>
<keyword evidence="3" id="KW-0234">DNA repair</keyword>
<evidence type="ECO:0000313" key="7">
    <source>
        <dbReference type="Proteomes" id="UP000308705"/>
    </source>
</evidence>
<feature type="region of interest" description="Disordered" evidence="4">
    <location>
        <begin position="1"/>
        <end position="35"/>
    </location>
</feature>
<dbReference type="EMBL" id="SZQA01000007">
    <property type="protein sequence ID" value="TKK89376.1"/>
    <property type="molecule type" value="Genomic_DNA"/>
</dbReference>
<sequence>MGDRHRPSTIGQPWGLPSKGAAGNADGSGDTPPSTYRVNPLPDVLAEDLDVVFVGINPGLTSAARGHSFATPGNRMWPALHRSGFTPRLLRPEDERDLLPLGLGLTTIVRRPTAKAADLSVEEYVEGGRDLVARMAPLRPRWLALLGVTGYRLAFGAAGAAIGPQPVRLAGARVWVLPNPSGLNAHYPPEELAAEFTRFRLAARIRYPRTGLPSEHDP</sequence>
<organism evidence="6 7">
    <name type="scientific">Herbidospora galbida</name>
    <dbReference type="NCBI Taxonomy" id="2575442"/>
    <lineage>
        <taxon>Bacteria</taxon>
        <taxon>Bacillati</taxon>
        <taxon>Actinomycetota</taxon>
        <taxon>Actinomycetes</taxon>
        <taxon>Streptosporangiales</taxon>
        <taxon>Streptosporangiaceae</taxon>
        <taxon>Herbidospora</taxon>
    </lineage>
</organism>
<keyword evidence="1" id="KW-0227">DNA damage</keyword>
<keyword evidence="7" id="KW-1185">Reference proteome</keyword>
<evidence type="ECO:0000256" key="1">
    <source>
        <dbReference type="ARBA" id="ARBA00022763"/>
    </source>
</evidence>
<comment type="caution">
    <text evidence="6">The sequence shown here is derived from an EMBL/GenBank/DDBJ whole genome shotgun (WGS) entry which is preliminary data.</text>
</comment>
<evidence type="ECO:0000313" key="6">
    <source>
        <dbReference type="EMBL" id="TKK89376.1"/>
    </source>
</evidence>
<reference evidence="6 7" key="1">
    <citation type="submission" date="2019-04" db="EMBL/GenBank/DDBJ databases">
        <title>Herbidospora sp. NEAU-GS14.nov., a novel actinomycete isolated from soil.</title>
        <authorList>
            <person name="Han L."/>
        </authorList>
    </citation>
    <scope>NUCLEOTIDE SEQUENCE [LARGE SCALE GENOMIC DNA]</scope>
    <source>
        <strain evidence="6 7">NEAU-GS14</strain>
    </source>
</reference>
<dbReference type="NCBIfam" id="NF007570">
    <property type="entry name" value="PRK10201.1"/>
    <property type="match status" value="1"/>
</dbReference>
<dbReference type="InterPro" id="IPR015637">
    <property type="entry name" value="MUG/TDG"/>
</dbReference>
<keyword evidence="6" id="KW-0326">Glycosidase</keyword>
<dbReference type="InterPro" id="IPR036895">
    <property type="entry name" value="Uracil-DNA_glycosylase-like_sf"/>
</dbReference>
<evidence type="ECO:0000259" key="5">
    <source>
        <dbReference type="Pfam" id="PF03167"/>
    </source>
</evidence>
<gene>
    <name evidence="6" type="ORF">FDA94_09855</name>
</gene>
<name>A0A4U3MN12_9ACTN</name>
<evidence type="ECO:0000256" key="4">
    <source>
        <dbReference type="SAM" id="MobiDB-lite"/>
    </source>
</evidence>
<dbReference type="SUPFAM" id="SSF52141">
    <property type="entry name" value="Uracil-DNA glycosylase-like"/>
    <property type="match status" value="1"/>
</dbReference>
<dbReference type="GO" id="GO:0006285">
    <property type="term" value="P:base-excision repair, AP site formation"/>
    <property type="evidence" value="ECO:0007669"/>
    <property type="project" value="InterPro"/>
</dbReference>
<dbReference type="CDD" id="cd10028">
    <property type="entry name" value="UDG-F2_TDG_MUG"/>
    <property type="match status" value="1"/>
</dbReference>
<dbReference type="EC" id="3.2.2.28" evidence="6"/>
<dbReference type="GO" id="GO:0008263">
    <property type="term" value="F:pyrimidine-specific mismatch base pair DNA N-glycosylase activity"/>
    <property type="evidence" value="ECO:0007669"/>
    <property type="project" value="TreeGrafter"/>
</dbReference>
<dbReference type="PANTHER" id="PTHR12159">
    <property type="entry name" value="G/T AND G/U MISMATCH-SPECIFIC DNA GLYCOSYLASE"/>
    <property type="match status" value="1"/>
</dbReference>
<evidence type="ECO:0000256" key="2">
    <source>
        <dbReference type="ARBA" id="ARBA00022801"/>
    </source>
</evidence>
<dbReference type="PANTHER" id="PTHR12159:SF9">
    <property type="entry name" value="G_T MISMATCH-SPECIFIC THYMINE DNA GLYCOSYLASE"/>
    <property type="match status" value="1"/>
</dbReference>
<dbReference type="AlphaFoldDB" id="A0A4U3MN12"/>
<dbReference type="GO" id="GO:0004844">
    <property type="term" value="F:uracil DNA N-glycosylase activity"/>
    <property type="evidence" value="ECO:0007669"/>
    <property type="project" value="TreeGrafter"/>
</dbReference>
<accession>A0A4U3MN12</accession>
<dbReference type="InterPro" id="IPR005122">
    <property type="entry name" value="Uracil-DNA_glycosylase-like"/>
</dbReference>
<dbReference type="Proteomes" id="UP000308705">
    <property type="component" value="Unassembled WGS sequence"/>
</dbReference>
<dbReference type="Pfam" id="PF03167">
    <property type="entry name" value="UDG"/>
    <property type="match status" value="1"/>
</dbReference>